<dbReference type="SUPFAM" id="SSF109998">
    <property type="entry name" value="Triger factor/SurA peptide-binding domain-like"/>
    <property type="match status" value="1"/>
</dbReference>
<keyword evidence="1" id="KW-0413">Isomerase</keyword>
<dbReference type="RefSeq" id="WP_202955081.1">
    <property type="nucleotide sequence ID" value="NZ_JAPCID010000037.1"/>
</dbReference>
<accession>A0ABT4RP86</accession>
<dbReference type="InterPro" id="IPR027304">
    <property type="entry name" value="Trigger_fact/SurA_dom_sf"/>
</dbReference>
<proteinExistence type="predicted"/>
<organism evidence="1 2">
    <name type="scientific">Solirubrobacter deserti</name>
    <dbReference type="NCBI Taxonomy" id="2282478"/>
    <lineage>
        <taxon>Bacteria</taxon>
        <taxon>Bacillati</taxon>
        <taxon>Actinomycetota</taxon>
        <taxon>Thermoleophilia</taxon>
        <taxon>Solirubrobacterales</taxon>
        <taxon>Solirubrobacteraceae</taxon>
        <taxon>Solirubrobacter</taxon>
    </lineage>
</organism>
<protein>
    <submittedName>
        <fullName evidence="1">Peptidylprolyl isomerase</fullName>
    </submittedName>
</protein>
<evidence type="ECO:0000313" key="2">
    <source>
        <dbReference type="Proteomes" id="UP001147700"/>
    </source>
</evidence>
<dbReference type="GO" id="GO:0016853">
    <property type="term" value="F:isomerase activity"/>
    <property type="evidence" value="ECO:0007669"/>
    <property type="project" value="UniProtKB-KW"/>
</dbReference>
<evidence type="ECO:0000313" key="1">
    <source>
        <dbReference type="EMBL" id="MDA0140327.1"/>
    </source>
</evidence>
<keyword evidence="2" id="KW-1185">Reference proteome</keyword>
<reference evidence="1" key="1">
    <citation type="submission" date="2022-10" db="EMBL/GenBank/DDBJ databases">
        <title>The WGS of Solirubrobacter sp. CPCC 204708.</title>
        <authorList>
            <person name="Jiang Z."/>
        </authorList>
    </citation>
    <scope>NUCLEOTIDE SEQUENCE</scope>
    <source>
        <strain evidence="1">CPCC 204708</strain>
    </source>
</reference>
<gene>
    <name evidence="1" type="ORF">OJ962_22710</name>
</gene>
<sequence>MLKFVALAVAVTVAGPGYSETIEEREIAGNRLATLIERHWVEGEARERGIVETETDPDLRHELLQAAINAQIAEPAAKSVTPEQVKAYVDANPQSSPERRTVRYLATNNRRAARAALTKLRRGASFSSLGGEVREFDRTDTHAVGRAIFRARPNRLTRYGRAVFKVIRHAPARPLPRAQQEATAWERLATEAQERALADFRVQFTAKWRERTTCAPGYVSVEHCGTPPSGQGAP</sequence>
<dbReference type="Proteomes" id="UP001147700">
    <property type="component" value="Unassembled WGS sequence"/>
</dbReference>
<comment type="caution">
    <text evidence="1">The sequence shown here is derived from an EMBL/GenBank/DDBJ whole genome shotgun (WGS) entry which is preliminary data.</text>
</comment>
<name>A0ABT4RP86_9ACTN</name>
<dbReference type="EMBL" id="JAPCID010000037">
    <property type="protein sequence ID" value="MDA0140327.1"/>
    <property type="molecule type" value="Genomic_DNA"/>
</dbReference>